<sequence length="1067" mass="118517">MWLIDTTLLTLIGIQGDPEEAYAILSHTWGEDEVTFASFQEYGGATEKAHPTVHDTGTRQKVLASSGYAKIKNAAKLARRLGLRLLWVDTCCIDKTSSAELSESINSMYRWYRDAKFCIAYLSDVEPAPLSELSAHNSNFRGSRWFTRGWTLQELVAPKTVMFYAKDWSYLMVKEPVLSSLEACTLLAEITGISQHVLLGTTSQSDISVANRMRWAACRKTTRSEDMAYCLLGLFDVNMPLLYGEGDRAFVRLQEEILKETDDQSLFLWALSPEESTNSDDLCGLLAPSPRLFSNVDFDYVRPLPPSRSQESAPVSMTNQGLRTSLMLVSCDHHDDEYYALLDCVVVRPQDSIKDWSPCIILRRLWGDQFARIPSPSQAFKPLPYENLGSKNGSVRLLPVVDPQFFDEDAEGSYRNVYVRQNPFDSLPEVTIRSNYLRSRSDSLRLTYTVIDAFPPDRWDATLSVLRIKNPKSGGTIVALRFAPEKPTVQSFVDMTVGLRRVGGRWEVCYEKHPFAGVGSQIENLYRMFPNISVASEDTYQGRIQMLNAVVITATETQRRGRRFIQLDVFGISEYHADSSREQTLQPTKTTKETPASYEELKETLKRFAEKISVTSRQCCCVDSFGLSIYAALPSSPGVRTRYPGDLSDLMDKQFASVSIPEDKPYYELMKAIKDGNFPGIHISTVKNKSLIDSTIEELHGCRPIHCATSLGFFGAVRWLVHLGADVGAYTKSGLMPIHLAVLRGRFDIACELATAKLSDEPASIKAPVWMNFLTAQEETVLHLLAAYGRPGWADDPNFEKLSGTLELHTAQSHINSYGELALHRAAATGNMEEWFDEMVSKRFEGSYPLSREAADFFGRTLIFHAACGGNVSVIRKLARIGASTHSADRNGIRPIHAAVMAGQASAVGALLDMGALRDMSTSNDCLTPLHLACLYGFESCVEELLRPHRKDDSHEVLVDRLSADGACWGFQAIHVAAGNGHTGCVAKLLQSGCQLNQFVEGYMRLKDSKSGDPKGGSLVVFEAPLKALEIAVVLGKNEISSQIYAKMESSSTTSLQERFEALLSPK</sequence>
<evidence type="ECO:0000259" key="3">
    <source>
        <dbReference type="Pfam" id="PF26640"/>
    </source>
</evidence>
<evidence type="ECO:0000313" key="4">
    <source>
        <dbReference type="EMBL" id="ELA32653.1"/>
    </source>
</evidence>
<proteinExistence type="predicted"/>
<dbReference type="InParanoid" id="L2G3Q0"/>
<dbReference type="Pfam" id="PF26640">
    <property type="entry name" value="DUF8212"/>
    <property type="match status" value="1"/>
</dbReference>
<dbReference type="Gene3D" id="1.25.40.20">
    <property type="entry name" value="Ankyrin repeat-containing domain"/>
    <property type="match status" value="2"/>
</dbReference>
<feature type="domain" description="Heterokaryon incompatibility" evidence="2">
    <location>
        <begin position="22"/>
        <end position="126"/>
    </location>
</feature>
<feature type="repeat" description="ANK" evidence="1">
    <location>
        <begin position="700"/>
        <end position="732"/>
    </location>
</feature>
<dbReference type="OrthoDB" id="194358at2759"/>
<dbReference type="Pfam" id="PF06985">
    <property type="entry name" value="HET"/>
    <property type="match status" value="1"/>
</dbReference>
<dbReference type="HOGENOM" id="CLU_000288_138_8_1"/>
<dbReference type="PROSITE" id="PS50088">
    <property type="entry name" value="ANK_REPEAT"/>
    <property type="match status" value="2"/>
</dbReference>
<reference evidence="5 6" key="3">
    <citation type="submission" date="2020-04" db="EMBL/GenBank/DDBJ databases">
        <title>Genome sequencing and assembly of multiple isolates from the Colletotrichum gloeosporioides species complex.</title>
        <authorList>
            <person name="Gan P."/>
            <person name="Shirasu K."/>
        </authorList>
    </citation>
    <scope>NUCLEOTIDE SEQUENCE [LARGE SCALE GENOMIC DNA]</scope>
    <source>
        <strain evidence="5 6">Nara gc5</strain>
    </source>
</reference>
<gene>
    <name evidence="4" type="ORF">CGGC5_7297</name>
    <name evidence="5" type="ORF">CGGC5_v013018</name>
</gene>
<reference evidence="4" key="1">
    <citation type="submission" date="2012-08" db="EMBL/GenBank/DDBJ databases">
        <title>Genome analysis of Colletotrichum orbiculare and Colletotrichum fructicola.</title>
        <authorList>
            <person name="Gan P.H.P."/>
            <person name="Ikeda K."/>
            <person name="Irieda H."/>
            <person name="Narusaka M."/>
            <person name="O'Connell R.J."/>
            <person name="Narusaka Y."/>
            <person name="Takano Y."/>
            <person name="Kubo Y."/>
            <person name="Shirasu K."/>
        </authorList>
    </citation>
    <scope>NUCLEOTIDE SEQUENCE</scope>
    <source>
        <strain evidence="4">Nara gc5</strain>
    </source>
</reference>
<accession>L2G3Q0</accession>
<dbReference type="Pfam" id="PF12796">
    <property type="entry name" value="Ank_2"/>
    <property type="match status" value="1"/>
</dbReference>
<reference evidence="5 6" key="2">
    <citation type="submission" date="2012-08" db="EMBL/GenBank/DDBJ databases">
        <authorList>
            <person name="Gan P.H.P."/>
            <person name="Ikeda K."/>
            <person name="Irieda H."/>
            <person name="Narusaka M."/>
            <person name="O'Connell R.J."/>
            <person name="Narusaka Y."/>
            <person name="Takano Y."/>
            <person name="Kubo Y."/>
            <person name="Shirasu K."/>
        </authorList>
    </citation>
    <scope>NUCLEOTIDE SEQUENCE [LARGE SCALE GENOMIC DNA]</scope>
    <source>
        <strain evidence="5 6">Nara gc5</strain>
    </source>
</reference>
<dbReference type="InterPro" id="IPR002110">
    <property type="entry name" value="Ankyrin_rpt"/>
</dbReference>
<dbReference type="PANTHER" id="PTHR10622">
    <property type="entry name" value="HET DOMAIN-CONTAINING PROTEIN"/>
    <property type="match status" value="1"/>
</dbReference>
<dbReference type="Proteomes" id="UP000011096">
    <property type="component" value="Unassembled WGS sequence"/>
</dbReference>
<keyword evidence="6" id="KW-1185">Reference proteome</keyword>
<dbReference type="InterPro" id="IPR036770">
    <property type="entry name" value="Ankyrin_rpt-contain_sf"/>
</dbReference>
<feature type="repeat" description="ANK" evidence="1">
    <location>
        <begin position="891"/>
        <end position="923"/>
    </location>
</feature>
<dbReference type="PANTHER" id="PTHR10622:SF10">
    <property type="entry name" value="HET DOMAIN-CONTAINING PROTEIN"/>
    <property type="match status" value="1"/>
</dbReference>
<name>L2G3Q0_COLFN</name>
<feature type="domain" description="DUF8212" evidence="3">
    <location>
        <begin position="248"/>
        <end position="275"/>
    </location>
</feature>
<evidence type="ECO:0000313" key="6">
    <source>
        <dbReference type="Proteomes" id="UP000011096"/>
    </source>
</evidence>
<dbReference type="InterPro" id="IPR010730">
    <property type="entry name" value="HET"/>
</dbReference>
<dbReference type="AlphaFoldDB" id="L2G3Q0"/>
<evidence type="ECO:0000256" key="1">
    <source>
        <dbReference type="PROSITE-ProRule" id="PRU00023"/>
    </source>
</evidence>
<dbReference type="SMART" id="SM00248">
    <property type="entry name" value="ANK"/>
    <property type="match status" value="6"/>
</dbReference>
<dbReference type="STRING" id="1213859.L2G3Q0"/>
<dbReference type="PROSITE" id="PS50297">
    <property type="entry name" value="ANK_REP_REGION"/>
    <property type="match status" value="1"/>
</dbReference>
<dbReference type="InterPro" id="IPR058525">
    <property type="entry name" value="DUF8212"/>
</dbReference>
<keyword evidence="1" id="KW-0040">ANK repeat</keyword>
<dbReference type="EMBL" id="KB020688">
    <property type="protein sequence ID" value="ELA32653.1"/>
    <property type="molecule type" value="Genomic_DNA"/>
</dbReference>
<dbReference type="EMBL" id="ANPB02000007">
    <property type="protein sequence ID" value="KAF4479385.1"/>
    <property type="molecule type" value="Genomic_DNA"/>
</dbReference>
<evidence type="ECO:0000259" key="2">
    <source>
        <dbReference type="Pfam" id="PF06985"/>
    </source>
</evidence>
<dbReference type="SUPFAM" id="SSF48403">
    <property type="entry name" value="Ankyrin repeat"/>
    <property type="match status" value="2"/>
</dbReference>
<organism evidence="4">
    <name type="scientific">Colletotrichum fructicola (strain Nara gc5)</name>
    <name type="common">Anthracnose fungus</name>
    <name type="synonym">Colletotrichum gloeosporioides (strain Nara gc5)</name>
    <dbReference type="NCBI Taxonomy" id="1213859"/>
    <lineage>
        <taxon>Eukaryota</taxon>
        <taxon>Fungi</taxon>
        <taxon>Dikarya</taxon>
        <taxon>Ascomycota</taxon>
        <taxon>Pezizomycotina</taxon>
        <taxon>Sordariomycetes</taxon>
        <taxon>Hypocreomycetidae</taxon>
        <taxon>Glomerellales</taxon>
        <taxon>Glomerellaceae</taxon>
        <taxon>Colletotrichum</taxon>
        <taxon>Colletotrichum gloeosporioides species complex</taxon>
    </lineage>
</organism>
<protein>
    <submittedName>
        <fullName evidence="4">Het domain protein</fullName>
    </submittedName>
    <submittedName>
        <fullName evidence="5">Vegetative incompatibility protein HET-E-1</fullName>
    </submittedName>
</protein>
<evidence type="ECO:0000313" key="5">
    <source>
        <dbReference type="EMBL" id="KAF4479385.1"/>
    </source>
</evidence>